<reference evidence="3" key="1">
    <citation type="submission" date="2023-07" db="EMBL/GenBank/DDBJ databases">
        <title>30 novel species of actinomycetes from the DSMZ collection.</title>
        <authorList>
            <person name="Nouioui I."/>
        </authorList>
    </citation>
    <scope>NUCLEOTIDE SEQUENCE [LARGE SCALE GENOMIC DNA]</scope>
    <source>
        <strain evidence="3">DSM 41886</strain>
    </source>
</reference>
<comment type="caution">
    <text evidence="2">The sequence shown here is derived from an EMBL/GenBank/DDBJ whole genome shotgun (WGS) entry which is preliminary data.</text>
</comment>
<dbReference type="RefSeq" id="WP_311619187.1">
    <property type="nucleotide sequence ID" value="NZ_JAVREV010000011.1"/>
</dbReference>
<dbReference type="Pfam" id="PF13460">
    <property type="entry name" value="NAD_binding_10"/>
    <property type="match status" value="1"/>
</dbReference>
<dbReference type="PANTHER" id="PTHR43355">
    <property type="entry name" value="FLAVIN REDUCTASE (NADPH)"/>
    <property type="match status" value="1"/>
</dbReference>
<dbReference type="InterPro" id="IPR016040">
    <property type="entry name" value="NAD(P)-bd_dom"/>
</dbReference>
<dbReference type="InterPro" id="IPR036291">
    <property type="entry name" value="NAD(P)-bd_dom_sf"/>
</dbReference>
<proteinExistence type="predicted"/>
<keyword evidence="3" id="KW-1185">Reference proteome</keyword>
<dbReference type="EMBL" id="JAVREV010000011">
    <property type="protein sequence ID" value="MDT0444959.1"/>
    <property type="molecule type" value="Genomic_DNA"/>
</dbReference>
<sequence>MGTIVVFGAGGRAGRRAVAEARARGHEVTAVVRDPARYGGPADGSVRVVAGDAADAASVAAVVPGHDAVVSAAAVYGEGTRPDVFFPASAHALLAGARGAGVGRLVVVGLSALLPDAAGVPLLSAIPEEHRPFCLAHGAGLEVLRSAGGDVDWLYVSPAGDFDHEGGRGGTYRVVAAGDMATRISYQDFAVALLDEVESPAHHRMHLAVTAG</sequence>
<evidence type="ECO:0000313" key="2">
    <source>
        <dbReference type="EMBL" id="MDT0444959.1"/>
    </source>
</evidence>
<dbReference type="Gene3D" id="3.40.50.720">
    <property type="entry name" value="NAD(P)-binding Rossmann-like Domain"/>
    <property type="match status" value="1"/>
</dbReference>
<protein>
    <submittedName>
        <fullName evidence="2">NAD(P)H-binding protein</fullName>
    </submittedName>
</protein>
<evidence type="ECO:0000259" key="1">
    <source>
        <dbReference type="Pfam" id="PF13460"/>
    </source>
</evidence>
<gene>
    <name evidence="2" type="ORF">RM779_20480</name>
</gene>
<accession>A0ABU2SAU0</accession>
<dbReference type="Proteomes" id="UP001183615">
    <property type="component" value="Unassembled WGS sequence"/>
</dbReference>
<dbReference type="SUPFAM" id="SSF51735">
    <property type="entry name" value="NAD(P)-binding Rossmann-fold domains"/>
    <property type="match status" value="1"/>
</dbReference>
<feature type="domain" description="NAD(P)-binding" evidence="1">
    <location>
        <begin position="8"/>
        <end position="199"/>
    </location>
</feature>
<dbReference type="InterPro" id="IPR051606">
    <property type="entry name" value="Polyketide_Oxido-like"/>
</dbReference>
<evidence type="ECO:0000313" key="3">
    <source>
        <dbReference type="Proteomes" id="UP001183615"/>
    </source>
</evidence>
<name>A0ABU2SAU0_9ACTN</name>
<organism evidence="2 3">
    <name type="scientific">Streptomyces johnsoniae</name>
    <dbReference type="NCBI Taxonomy" id="3075532"/>
    <lineage>
        <taxon>Bacteria</taxon>
        <taxon>Bacillati</taxon>
        <taxon>Actinomycetota</taxon>
        <taxon>Actinomycetes</taxon>
        <taxon>Kitasatosporales</taxon>
        <taxon>Streptomycetaceae</taxon>
        <taxon>Streptomyces</taxon>
    </lineage>
</organism>
<dbReference type="PANTHER" id="PTHR43355:SF2">
    <property type="entry name" value="FLAVIN REDUCTASE (NADPH)"/>
    <property type="match status" value="1"/>
</dbReference>